<keyword evidence="2" id="KW-1185">Reference proteome</keyword>
<protein>
    <recommendedName>
        <fullName evidence="3">HK97 gp10 family phage protein</fullName>
    </recommendedName>
</protein>
<dbReference type="EMBL" id="JACSQB010000037">
    <property type="protein sequence ID" value="MBD8046374.1"/>
    <property type="molecule type" value="Genomic_DNA"/>
</dbReference>
<evidence type="ECO:0000313" key="1">
    <source>
        <dbReference type="EMBL" id="MBD8046374.1"/>
    </source>
</evidence>
<organism evidence="1 2">
    <name type="scientific">Clostridium faecium</name>
    <dbReference type="NCBI Taxonomy" id="2762223"/>
    <lineage>
        <taxon>Bacteria</taxon>
        <taxon>Bacillati</taxon>
        <taxon>Bacillota</taxon>
        <taxon>Clostridia</taxon>
        <taxon>Eubacteriales</taxon>
        <taxon>Clostridiaceae</taxon>
        <taxon>Clostridium</taxon>
    </lineage>
</organism>
<reference evidence="1 2" key="1">
    <citation type="submission" date="2020-08" db="EMBL/GenBank/DDBJ databases">
        <title>A Genomic Blueprint of the Chicken Gut Microbiome.</title>
        <authorList>
            <person name="Gilroy R."/>
            <person name="Ravi A."/>
            <person name="Getino M."/>
            <person name="Pursley I."/>
            <person name="Horton D.L."/>
            <person name="Alikhan N.-F."/>
            <person name="Baker D."/>
            <person name="Gharbi K."/>
            <person name="Hall N."/>
            <person name="Watson M."/>
            <person name="Adriaenssens E.M."/>
            <person name="Foster-Nyarko E."/>
            <person name="Jarju S."/>
            <person name="Secka A."/>
            <person name="Antonio M."/>
            <person name="Oren A."/>
            <person name="Chaudhuri R."/>
            <person name="La Ragione R.M."/>
            <person name="Hildebrand F."/>
            <person name="Pallen M.J."/>
        </authorList>
    </citation>
    <scope>NUCLEOTIDE SEQUENCE [LARGE SCALE GENOMIC DNA]</scope>
    <source>
        <strain evidence="1 2">N37</strain>
    </source>
</reference>
<dbReference type="Proteomes" id="UP000627166">
    <property type="component" value="Unassembled WGS sequence"/>
</dbReference>
<evidence type="ECO:0000313" key="2">
    <source>
        <dbReference type="Proteomes" id="UP000627166"/>
    </source>
</evidence>
<comment type="caution">
    <text evidence="1">The sequence shown here is derived from an EMBL/GenBank/DDBJ whole genome shotgun (WGS) entry which is preliminary data.</text>
</comment>
<proteinExistence type="predicted"/>
<accession>A0ABR8YR57</accession>
<dbReference type="RefSeq" id="WP_191739347.1">
    <property type="nucleotide sequence ID" value="NZ_JACSQB010000037.1"/>
</dbReference>
<evidence type="ECO:0008006" key="3">
    <source>
        <dbReference type="Google" id="ProtNLM"/>
    </source>
</evidence>
<gene>
    <name evidence="1" type="ORF">H9637_04840</name>
</gene>
<sequence length="157" mass="18835">MPSLREVYYNVCSDILDAVVNDLVEYIKELMKEKVYEEVYDRYDPSQYERRFDDGGTSDIRNYTHTIRFYGNKAIINVYNYTKTAYGRDYVDKYIIEGDKYDWENSMIYRMQPYPRDFIGAVMNDIKNNKDVRKILESKLKIKASSYWTSGLYSYIL</sequence>
<name>A0ABR8YR57_9CLOT</name>